<evidence type="ECO:0000256" key="5">
    <source>
        <dbReference type="ARBA" id="ARBA00023134"/>
    </source>
</evidence>
<evidence type="ECO:0000256" key="3">
    <source>
        <dbReference type="ARBA" id="ARBA00022741"/>
    </source>
</evidence>
<dbReference type="PROSITE" id="PS51713">
    <property type="entry name" value="G_ERA"/>
    <property type="match status" value="1"/>
</dbReference>
<sequence>MTEHETPAAPATRSGFVALIGAPNAGKSTLINQLVGTKVSIVTHKVQTTRSIVRGIATHGRAQIVFVDTPGIFKPRRRLDRAMVTTAWGGAKDADLVLVLIDAERGLRGDASALVENLSDVRQPKILVLNKIDKVKRESLLALTAEANAKAGFERTFMISALDGSGCADLLDYLAGRLPEGPWYYPEDQISDLPMRQLAAEITREKLYLRLHQELPYSSHVETEKWEEKPDGSVRIDQVIYVERDSQKKIVLGHKGETIKAIGQAARKEIAEILDQKVHLFLFVKVRENWGDDPERYREMGLDFQG</sequence>
<dbReference type="PROSITE" id="PS50823">
    <property type="entry name" value="KH_TYPE_2"/>
    <property type="match status" value="1"/>
</dbReference>
<keyword evidence="6" id="KW-0699">rRNA-binding</keyword>
<keyword evidence="6" id="KW-1003">Cell membrane</keyword>
<dbReference type="Pfam" id="PF07650">
    <property type="entry name" value="KH_2"/>
    <property type="match status" value="1"/>
</dbReference>
<comment type="subcellular location">
    <subcellularLocation>
        <location evidence="6">Cytoplasm</location>
    </subcellularLocation>
    <subcellularLocation>
        <location evidence="6">Cell membrane</location>
        <topology evidence="6">Peripheral membrane protein</topology>
    </subcellularLocation>
</comment>
<dbReference type="SUPFAM" id="SSF52540">
    <property type="entry name" value="P-loop containing nucleoside triphosphate hydrolases"/>
    <property type="match status" value="1"/>
</dbReference>
<comment type="function">
    <text evidence="6">An essential GTPase that binds both GDP and GTP, with rapid nucleotide exchange. Plays a role in 16S rRNA processing and 30S ribosomal subunit biogenesis and possibly also in cell cycle regulation and energy metabolism.</text>
</comment>
<feature type="region of interest" description="G1" evidence="7">
    <location>
        <begin position="21"/>
        <end position="28"/>
    </location>
</feature>
<dbReference type="EMBL" id="JBDPGJ010000005">
    <property type="protein sequence ID" value="MEX0408343.1"/>
    <property type="molecule type" value="Genomic_DNA"/>
</dbReference>
<dbReference type="Gene3D" id="3.40.50.300">
    <property type="entry name" value="P-loop containing nucleotide triphosphate hydrolases"/>
    <property type="match status" value="1"/>
</dbReference>
<reference evidence="11 12" key="1">
    <citation type="submission" date="2024-05" db="EMBL/GenBank/DDBJ databases">
        <authorList>
            <person name="Jiang F."/>
        </authorList>
    </citation>
    <scope>NUCLEOTIDE SEQUENCE [LARGE SCALE GENOMIC DNA]</scope>
    <source>
        <strain evidence="11 12">LZ166</strain>
    </source>
</reference>
<dbReference type="InterPro" id="IPR006073">
    <property type="entry name" value="GTP-bd"/>
</dbReference>
<dbReference type="NCBIfam" id="TIGR00231">
    <property type="entry name" value="small_GTP"/>
    <property type="match status" value="1"/>
</dbReference>
<dbReference type="InterPro" id="IPR027417">
    <property type="entry name" value="P-loop_NTPase"/>
</dbReference>
<keyword evidence="3 6" id="KW-0547">Nucleotide-binding</keyword>
<comment type="caution">
    <text evidence="11">The sequence shown here is derived from an EMBL/GenBank/DDBJ whole genome shotgun (WGS) entry which is preliminary data.</text>
</comment>
<dbReference type="SUPFAM" id="SSF54814">
    <property type="entry name" value="Prokaryotic type KH domain (KH-domain type II)"/>
    <property type="match status" value="1"/>
</dbReference>
<feature type="domain" description="KH type-2" evidence="9">
    <location>
        <begin position="211"/>
        <end position="288"/>
    </location>
</feature>
<evidence type="ECO:0000259" key="10">
    <source>
        <dbReference type="PROSITE" id="PS51713"/>
    </source>
</evidence>
<feature type="binding site" evidence="6">
    <location>
        <begin position="130"/>
        <end position="133"/>
    </location>
    <ligand>
        <name>GTP</name>
        <dbReference type="ChEBI" id="CHEBI:37565"/>
    </ligand>
</feature>
<feature type="domain" description="Era-type G" evidence="10">
    <location>
        <begin position="13"/>
        <end position="180"/>
    </location>
</feature>
<feature type="region of interest" description="G3" evidence="7">
    <location>
        <begin position="68"/>
        <end position="71"/>
    </location>
</feature>
<dbReference type="Proteomes" id="UP001556692">
    <property type="component" value="Unassembled WGS sequence"/>
</dbReference>
<comment type="subunit">
    <text evidence="6">Monomer.</text>
</comment>
<evidence type="ECO:0000256" key="6">
    <source>
        <dbReference type="HAMAP-Rule" id="MF_00367"/>
    </source>
</evidence>
<keyword evidence="5 6" id="KW-0342">GTP-binding</keyword>
<dbReference type="InterPro" id="IPR005662">
    <property type="entry name" value="GTPase_Era-like"/>
</dbReference>
<dbReference type="InterPro" id="IPR015946">
    <property type="entry name" value="KH_dom-like_a/b"/>
</dbReference>
<evidence type="ECO:0000256" key="7">
    <source>
        <dbReference type="PROSITE-ProRule" id="PRU01050"/>
    </source>
</evidence>
<dbReference type="PANTHER" id="PTHR42698:SF1">
    <property type="entry name" value="GTPASE ERA, MITOCHONDRIAL"/>
    <property type="match status" value="1"/>
</dbReference>
<keyword evidence="4 6" id="KW-0694">RNA-binding</keyword>
<name>A0ABV3SNH9_9HYPH</name>
<comment type="similarity">
    <text evidence="1 6 7 8">Belongs to the TRAFAC class TrmE-Era-EngA-EngB-Septin-like GTPase superfamily. Era GTPase family.</text>
</comment>
<gene>
    <name evidence="6 11" type="primary">era</name>
    <name evidence="11" type="ORF">ABGN05_22030</name>
</gene>
<proteinExistence type="inferred from homology"/>
<evidence type="ECO:0000313" key="11">
    <source>
        <dbReference type="EMBL" id="MEX0408343.1"/>
    </source>
</evidence>
<evidence type="ECO:0000259" key="9">
    <source>
        <dbReference type="PROSITE" id="PS50823"/>
    </source>
</evidence>
<dbReference type="RefSeq" id="WP_367956212.1">
    <property type="nucleotide sequence ID" value="NZ_JBDPGJ010000005.1"/>
</dbReference>
<evidence type="ECO:0000256" key="4">
    <source>
        <dbReference type="ARBA" id="ARBA00022884"/>
    </source>
</evidence>
<dbReference type="InterPro" id="IPR009019">
    <property type="entry name" value="KH_sf_prok-type"/>
</dbReference>
<evidence type="ECO:0000256" key="8">
    <source>
        <dbReference type="RuleBase" id="RU003761"/>
    </source>
</evidence>
<evidence type="ECO:0000256" key="2">
    <source>
        <dbReference type="ARBA" id="ARBA00020484"/>
    </source>
</evidence>
<dbReference type="CDD" id="cd04163">
    <property type="entry name" value="Era"/>
    <property type="match status" value="1"/>
</dbReference>
<dbReference type="HAMAP" id="MF_00367">
    <property type="entry name" value="GTPase_Era"/>
    <property type="match status" value="1"/>
</dbReference>
<keyword evidence="6" id="KW-0690">Ribosome biogenesis</keyword>
<accession>A0ABV3SNH9</accession>
<dbReference type="NCBIfam" id="TIGR00436">
    <property type="entry name" value="era"/>
    <property type="match status" value="1"/>
</dbReference>
<dbReference type="PANTHER" id="PTHR42698">
    <property type="entry name" value="GTPASE ERA"/>
    <property type="match status" value="1"/>
</dbReference>
<dbReference type="InterPro" id="IPR005225">
    <property type="entry name" value="Small_GTP-bd"/>
</dbReference>
<dbReference type="NCBIfam" id="NF000908">
    <property type="entry name" value="PRK00089.1"/>
    <property type="match status" value="1"/>
</dbReference>
<keyword evidence="6" id="KW-0963">Cytoplasm</keyword>
<evidence type="ECO:0000256" key="1">
    <source>
        <dbReference type="ARBA" id="ARBA00007921"/>
    </source>
</evidence>
<feature type="region of interest" description="G2" evidence="7">
    <location>
        <begin position="47"/>
        <end position="51"/>
    </location>
</feature>
<dbReference type="Pfam" id="PF01926">
    <property type="entry name" value="MMR_HSR1"/>
    <property type="match status" value="1"/>
</dbReference>
<feature type="binding site" evidence="6">
    <location>
        <begin position="68"/>
        <end position="72"/>
    </location>
    <ligand>
        <name>GTP</name>
        <dbReference type="ChEBI" id="CHEBI:37565"/>
    </ligand>
</feature>
<dbReference type="Gene3D" id="3.30.300.20">
    <property type="match status" value="1"/>
</dbReference>
<dbReference type="CDD" id="cd22534">
    <property type="entry name" value="KH-II_Era"/>
    <property type="match status" value="1"/>
</dbReference>
<keyword evidence="6" id="KW-0472">Membrane</keyword>
<feature type="binding site" evidence="6">
    <location>
        <begin position="21"/>
        <end position="28"/>
    </location>
    <ligand>
        <name>GTP</name>
        <dbReference type="ChEBI" id="CHEBI:37565"/>
    </ligand>
</feature>
<feature type="region of interest" description="G4" evidence="7">
    <location>
        <begin position="130"/>
        <end position="133"/>
    </location>
</feature>
<feature type="region of interest" description="G5" evidence="7">
    <location>
        <begin position="159"/>
        <end position="161"/>
    </location>
</feature>
<dbReference type="InterPro" id="IPR030388">
    <property type="entry name" value="G_ERA_dom"/>
</dbReference>
<evidence type="ECO:0000313" key="12">
    <source>
        <dbReference type="Proteomes" id="UP001556692"/>
    </source>
</evidence>
<dbReference type="InterPro" id="IPR004044">
    <property type="entry name" value="KH_dom_type_2"/>
</dbReference>
<organism evidence="11 12">
    <name type="scientific">Aquibium pacificus</name>
    <dbReference type="NCBI Taxonomy" id="3153579"/>
    <lineage>
        <taxon>Bacteria</taxon>
        <taxon>Pseudomonadati</taxon>
        <taxon>Pseudomonadota</taxon>
        <taxon>Alphaproteobacteria</taxon>
        <taxon>Hyphomicrobiales</taxon>
        <taxon>Phyllobacteriaceae</taxon>
        <taxon>Aquibium</taxon>
    </lineage>
</organism>
<protein>
    <recommendedName>
        <fullName evidence="2 6">GTPase Era</fullName>
    </recommendedName>
</protein>
<keyword evidence="12" id="KW-1185">Reference proteome</keyword>